<dbReference type="InterPro" id="IPR013830">
    <property type="entry name" value="SGNH_hydro"/>
</dbReference>
<dbReference type="InterPro" id="IPR051532">
    <property type="entry name" value="Ester_Hydrolysis_Enzymes"/>
</dbReference>
<feature type="domain" description="SGNH hydrolase-type esterase" evidence="3">
    <location>
        <begin position="187"/>
        <end position="370"/>
    </location>
</feature>
<evidence type="ECO:0000313" key="5">
    <source>
        <dbReference type="EMBL" id="OQP51585.1"/>
    </source>
</evidence>
<feature type="signal peptide" evidence="1">
    <location>
        <begin position="1"/>
        <end position="21"/>
    </location>
</feature>
<dbReference type="Pfam" id="PF13472">
    <property type="entry name" value="Lipase_GDSL_2"/>
    <property type="match status" value="1"/>
</dbReference>
<name>A0ABX3P0D6_9BACT</name>
<feature type="domain" description="SGNH hydrolase-type esterase" evidence="2">
    <location>
        <begin position="416"/>
        <end position="580"/>
    </location>
</feature>
<organism evidence="5 6">
    <name type="scientific">Niastella koreensis</name>
    <dbReference type="NCBI Taxonomy" id="354356"/>
    <lineage>
        <taxon>Bacteria</taxon>
        <taxon>Pseudomonadati</taxon>
        <taxon>Bacteroidota</taxon>
        <taxon>Chitinophagia</taxon>
        <taxon>Chitinophagales</taxon>
        <taxon>Chitinophagaceae</taxon>
        <taxon>Niastella</taxon>
    </lineage>
</organism>
<evidence type="ECO:0000259" key="3">
    <source>
        <dbReference type="Pfam" id="PF14606"/>
    </source>
</evidence>
<protein>
    <submittedName>
        <fullName evidence="5">Acetylhydrolase</fullName>
    </submittedName>
</protein>
<dbReference type="Pfam" id="PF14606">
    <property type="entry name" value="Lipase_GDSL_3"/>
    <property type="match status" value="1"/>
</dbReference>
<feature type="chain" id="PRO_5045736470" evidence="1">
    <location>
        <begin position="22"/>
        <end position="592"/>
    </location>
</feature>
<keyword evidence="6" id="KW-1185">Reference proteome</keyword>
<dbReference type="InterPro" id="IPR036514">
    <property type="entry name" value="SGNH_hydro_sf"/>
</dbReference>
<dbReference type="EMBL" id="LWBO01000005">
    <property type="protein sequence ID" value="OQP51585.1"/>
    <property type="molecule type" value="Genomic_DNA"/>
</dbReference>
<gene>
    <name evidence="5" type="ORF">A4D02_26085</name>
</gene>
<evidence type="ECO:0000259" key="4">
    <source>
        <dbReference type="Pfam" id="PF14607"/>
    </source>
</evidence>
<dbReference type="Gene3D" id="3.40.50.1110">
    <property type="entry name" value="SGNH hydrolase"/>
    <property type="match status" value="2"/>
</dbReference>
<evidence type="ECO:0000259" key="2">
    <source>
        <dbReference type="Pfam" id="PF13472"/>
    </source>
</evidence>
<feature type="domain" description="SGNH hydrolase-type esterase N-terminal" evidence="4">
    <location>
        <begin position="27"/>
        <end position="179"/>
    </location>
</feature>
<dbReference type="Proteomes" id="UP000192277">
    <property type="component" value="Unassembled WGS sequence"/>
</dbReference>
<evidence type="ECO:0000313" key="6">
    <source>
        <dbReference type="Proteomes" id="UP000192277"/>
    </source>
</evidence>
<accession>A0ABX3P0D6</accession>
<dbReference type="SUPFAM" id="SSF52266">
    <property type="entry name" value="SGNH hydrolase"/>
    <property type="match status" value="2"/>
</dbReference>
<comment type="caution">
    <text evidence="5">The sequence shown here is derived from an EMBL/GenBank/DDBJ whole genome shotgun (WGS) entry which is preliminary data.</text>
</comment>
<sequence>MCYKLYIIFPVLFFRCLVSFAQIAQPYTWQNPAASNFPVVEGQAWPAEVASRYDRFPIRAEKTLNPNVWNLSHSSAGLYIKFKTNAANLVVRYVVKGALEMTHMPATGVSGVDLYAIDPNGQWKWAPSSRSFGDTIEYRFSNLVVSSEFPGRDYEYRLYLPLYNTVSWLSIGVPNNHSFNFMPLSPEKPIVVYGTSIAQGACASRPGMAWTALLQQQLDRPLINLGFSGSGRLEQPVIALMNEIDARLYVLDCLPNLTAFSGISAQELENRIIAAVKALKEKRPAVPVLLVEHSVGAQTGIIDTAAQHDYENASVVLRRSFDKMKGDGISGIYLLSNKEIGLSIYSTVDGVHPNDVGMMEYARAYEKIIRHILNEPAGLLSTTIPVVQSRDGYYNWRSRHSEIIVLNKTNAPRIIFFGNSIIHYWGGQPSAPLTRGAGSWNKYLEPAGVRNGAFGWDRIENILWRVYHDELDGFNAAQIWVMAGTNNLTINSDVEIAEGLRQLITAIKVRQPKAAIVLSGILPRRAMEKRIVILNIRIAALARRLHVQYVNPGLALLNRQHKIEESLFGDGLHPNAVGYDKLAVAIQPYLKK</sequence>
<proteinExistence type="predicted"/>
<reference evidence="5 6" key="1">
    <citation type="submission" date="2016-04" db="EMBL/GenBank/DDBJ databases">
        <authorList>
            <person name="Chen L."/>
            <person name="Zhuang W."/>
            <person name="Wang G."/>
        </authorList>
    </citation>
    <scope>NUCLEOTIDE SEQUENCE [LARGE SCALE GENOMIC DNA]</scope>
    <source>
        <strain evidence="6">GR20</strain>
    </source>
</reference>
<keyword evidence="1" id="KW-0732">Signal</keyword>
<evidence type="ECO:0000256" key="1">
    <source>
        <dbReference type="SAM" id="SignalP"/>
    </source>
</evidence>
<dbReference type="Gene3D" id="2.60.120.260">
    <property type="entry name" value="Galactose-binding domain-like"/>
    <property type="match status" value="1"/>
</dbReference>
<dbReference type="InterPro" id="IPR032740">
    <property type="entry name" value="GxDLY"/>
</dbReference>
<dbReference type="Pfam" id="PF14607">
    <property type="entry name" value="GxDLY"/>
    <property type="match status" value="1"/>
</dbReference>
<dbReference type="PANTHER" id="PTHR30383">
    <property type="entry name" value="THIOESTERASE 1/PROTEASE 1/LYSOPHOSPHOLIPASE L1"/>
    <property type="match status" value="1"/>
</dbReference>